<organism evidence="8 9">
    <name type="scientific">Megalops atlanticus</name>
    <name type="common">Tarpon</name>
    <name type="synonym">Clupea gigantea</name>
    <dbReference type="NCBI Taxonomy" id="7932"/>
    <lineage>
        <taxon>Eukaryota</taxon>
        <taxon>Metazoa</taxon>
        <taxon>Chordata</taxon>
        <taxon>Craniata</taxon>
        <taxon>Vertebrata</taxon>
        <taxon>Euteleostomi</taxon>
        <taxon>Actinopterygii</taxon>
        <taxon>Neopterygii</taxon>
        <taxon>Teleostei</taxon>
        <taxon>Elopiformes</taxon>
        <taxon>Megalopidae</taxon>
        <taxon>Megalops</taxon>
    </lineage>
</organism>
<dbReference type="GO" id="GO:0005615">
    <property type="term" value="C:extracellular space"/>
    <property type="evidence" value="ECO:0007669"/>
    <property type="project" value="InterPro"/>
</dbReference>
<dbReference type="InterPro" id="IPR002890">
    <property type="entry name" value="MG2"/>
</dbReference>
<dbReference type="FunFam" id="2.60.40.10:FF:000155">
    <property type="entry name" value="complement C3 isoform X1"/>
    <property type="match status" value="1"/>
</dbReference>
<dbReference type="InterPro" id="IPR019742">
    <property type="entry name" value="MacrogloblnA2_CS"/>
</dbReference>
<dbReference type="FunFam" id="6.20.50.160:FF:000001">
    <property type="entry name" value="Complement component 4"/>
    <property type="match status" value="1"/>
</dbReference>
<feature type="domain" description="Anaphylatoxin-like" evidence="6">
    <location>
        <begin position="701"/>
        <end position="736"/>
    </location>
</feature>
<dbReference type="FunFam" id="2.60.40.690:FF:000002">
    <property type="entry name" value="Complement C4 isoform-A"/>
    <property type="match status" value="1"/>
</dbReference>
<dbReference type="Gene3D" id="2.60.40.10">
    <property type="entry name" value="Immunoglobulins"/>
    <property type="match status" value="2"/>
</dbReference>
<feature type="domain" description="NTR" evidence="7">
    <location>
        <begin position="1573"/>
        <end position="1721"/>
    </location>
</feature>
<feature type="chain" id="PRO_5039235137" description="C4a anaphylatoxin" evidence="5">
    <location>
        <begin position="27"/>
        <end position="1723"/>
    </location>
</feature>
<dbReference type="PANTHER" id="PTHR11412:SF86">
    <property type="entry name" value="COMPLEMENT C4-A-RELATED"/>
    <property type="match status" value="1"/>
</dbReference>
<evidence type="ECO:0000256" key="4">
    <source>
        <dbReference type="ARBA" id="ARBA00023157"/>
    </source>
</evidence>
<dbReference type="SMART" id="SM01361">
    <property type="entry name" value="A2M_recep"/>
    <property type="match status" value="1"/>
</dbReference>
<dbReference type="InterPro" id="IPR047565">
    <property type="entry name" value="Alpha-macroglob_thiol-ester_cl"/>
</dbReference>
<dbReference type="Gene3D" id="2.60.40.690">
    <property type="entry name" value="Alpha-macroglobulin, receptor-binding domain"/>
    <property type="match status" value="1"/>
</dbReference>
<dbReference type="InterPro" id="IPR036595">
    <property type="entry name" value="A-macroglobulin_rcpt-bd_sf"/>
</dbReference>
<keyword evidence="5" id="KW-0732">Signal</keyword>
<dbReference type="InterPro" id="IPR041555">
    <property type="entry name" value="MG3"/>
</dbReference>
<dbReference type="PROSITE" id="PS01177">
    <property type="entry name" value="ANAPHYLATOXIN_1"/>
    <property type="match status" value="1"/>
</dbReference>
<dbReference type="GO" id="GO:0004866">
    <property type="term" value="F:endopeptidase inhibitor activity"/>
    <property type="evidence" value="ECO:0007669"/>
    <property type="project" value="InterPro"/>
</dbReference>
<dbReference type="SMART" id="SM01419">
    <property type="entry name" value="Thiol-ester_cl"/>
    <property type="match status" value="1"/>
</dbReference>
<dbReference type="InterPro" id="IPR050473">
    <property type="entry name" value="A2M/Complement_sys"/>
</dbReference>
<feature type="signal peptide" evidence="5">
    <location>
        <begin position="1"/>
        <end position="26"/>
    </location>
</feature>
<evidence type="ECO:0000313" key="8">
    <source>
        <dbReference type="EMBL" id="KAG7471212.1"/>
    </source>
</evidence>
<dbReference type="CDD" id="cd00017">
    <property type="entry name" value="ANATO"/>
    <property type="match status" value="1"/>
</dbReference>
<accession>A0A9D3Q143</accession>
<dbReference type="Gene3D" id="2.60.40.1940">
    <property type="match status" value="1"/>
</dbReference>
<dbReference type="InterPro" id="IPR011626">
    <property type="entry name" value="Alpha-macroglobulin_TED"/>
</dbReference>
<dbReference type="CDD" id="cd02896">
    <property type="entry name" value="complement_C3_C4_C5"/>
    <property type="match status" value="1"/>
</dbReference>
<evidence type="ECO:0000313" key="9">
    <source>
        <dbReference type="Proteomes" id="UP001046870"/>
    </source>
</evidence>
<dbReference type="InterPro" id="IPR001599">
    <property type="entry name" value="Macroglobln_a2"/>
</dbReference>
<dbReference type="EMBL" id="JAFDVH010000009">
    <property type="protein sequence ID" value="KAG7471212.1"/>
    <property type="molecule type" value="Genomic_DNA"/>
</dbReference>
<proteinExistence type="predicted"/>
<keyword evidence="2" id="KW-0964">Secreted</keyword>
<dbReference type="Pfam" id="PF07677">
    <property type="entry name" value="A2M_recep"/>
    <property type="match status" value="1"/>
</dbReference>
<dbReference type="Gene3D" id="2.40.50.120">
    <property type="match status" value="1"/>
</dbReference>
<dbReference type="SMART" id="SM00104">
    <property type="entry name" value="ANATO"/>
    <property type="match status" value="1"/>
</dbReference>
<dbReference type="SMART" id="SM00643">
    <property type="entry name" value="C345C"/>
    <property type="match status" value="1"/>
</dbReference>
<reference evidence="8" key="1">
    <citation type="submission" date="2021-01" db="EMBL/GenBank/DDBJ databases">
        <authorList>
            <person name="Zahm M."/>
            <person name="Roques C."/>
            <person name="Cabau C."/>
            <person name="Klopp C."/>
            <person name="Donnadieu C."/>
            <person name="Jouanno E."/>
            <person name="Lampietro C."/>
            <person name="Louis A."/>
            <person name="Herpin A."/>
            <person name="Echchiki A."/>
            <person name="Berthelot C."/>
            <person name="Parey E."/>
            <person name="Roest-Crollius H."/>
            <person name="Braasch I."/>
            <person name="Postlethwait J."/>
            <person name="Bobe J."/>
            <person name="Montfort J."/>
            <person name="Bouchez O."/>
            <person name="Begum T."/>
            <person name="Mejri S."/>
            <person name="Adams A."/>
            <person name="Chen W.-J."/>
            <person name="Guiguen Y."/>
        </authorList>
    </citation>
    <scope>NUCLEOTIDE SEQUENCE</scope>
    <source>
        <strain evidence="8">YG-15Mar2019-1</strain>
        <tissue evidence="8">Brain</tissue>
    </source>
</reference>
<dbReference type="Pfam" id="PF07678">
    <property type="entry name" value="TED_complement"/>
    <property type="match status" value="1"/>
</dbReference>
<dbReference type="InterPro" id="IPR009048">
    <property type="entry name" value="A-macroglobulin_rcpt-bd"/>
</dbReference>
<evidence type="ECO:0000259" key="7">
    <source>
        <dbReference type="PROSITE" id="PS50189"/>
    </source>
</evidence>
<dbReference type="GO" id="GO:0006956">
    <property type="term" value="P:complement activation"/>
    <property type="evidence" value="ECO:0007669"/>
    <property type="project" value="TreeGrafter"/>
</dbReference>
<name>A0A9D3Q143_MEGAT</name>
<dbReference type="PROSITE" id="PS50189">
    <property type="entry name" value="NTR"/>
    <property type="match status" value="1"/>
</dbReference>
<dbReference type="Gene3D" id="2.20.130.20">
    <property type="match status" value="1"/>
</dbReference>
<dbReference type="Gene3D" id="2.60.40.1930">
    <property type="match status" value="3"/>
</dbReference>
<keyword evidence="4" id="KW-1015">Disulfide bond</keyword>
<dbReference type="PROSITE" id="PS00477">
    <property type="entry name" value="ALPHA_2_MACROGLOBULIN"/>
    <property type="match status" value="1"/>
</dbReference>
<dbReference type="InterPro" id="IPR008930">
    <property type="entry name" value="Terpenoid_cyclase/PrenylTrfase"/>
</dbReference>
<dbReference type="Gene3D" id="1.50.10.20">
    <property type="match status" value="1"/>
</dbReference>
<evidence type="ECO:0000259" key="6">
    <source>
        <dbReference type="PROSITE" id="PS01178"/>
    </source>
</evidence>
<comment type="subcellular location">
    <subcellularLocation>
        <location evidence="1">Secreted</location>
    </subcellularLocation>
</comment>
<dbReference type="SUPFAM" id="SSF48239">
    <property type="entry name" value="Terpenoid cyclases/Protein prenyltransferases"/>
    <property type="match status" value="1"/>
</dbReference>
<dbReference type="SUPFAM" id="SSF49410">
    <property type="entry name" value="Alpha-macroglobulin receptor domain"/>
    <property type="match status" value="1"/>
</dbReference>
<keyword evidence="3" id="KW-0882">Thioester bond</keyword>
<dbReference type="SUPFAM" id="SSF50242">
    <property type="entry name" value="TIMP-like"/>
    <property type="match status" value="1"/>
</dbReference>
<dbReference type="PROSITE" id="PS01178">
    <property type="entry name" value="ANAPHYLATOXIN_2"/>
    <property type="match status" value="1"/>
</dbReference>
<dbReference type="Gene3D" id="6.20.50.160">
    <property type="match status" value="1"/>
</dbReference>
<dbReference type="InterPro" id="IPR018081">
    <property type="entry name" value="Anaphylatoxin_comp_syst"/>
</dbReference>
<dbReference type="PANTHER" id="PTHR11412">
    <property type="entry name" value="MACROGLOBULIN / COMPLEMENT"/>
    <property type="match status" value="1"/>
</dbReference>
<dbReference type="Pfam" id="PF01821">
    <property type="entry name" value="ANATO"/>
    <property type="match status" value="1"/>
</dbReference>
<dbReference type="InterPro" id="IPR000020">
    <property type="entry name" value="Anaphylatoxin/fibulin"/>
</dbReference>
<dbReference type="InterPro" id="IPR018933">
    <property type="entry name" value="Netrin_module_non-TIMP"/>
</dbReference>
<dbReference type="OrthoDB" id="6359008at2759"/>
<dbReference type="Pfam" id="PF01759">
    <property type="entry name" value="NTR"/>
    <property type="match status" value="1"/>
</dbReference>
<comment type="caution">
    <text evidence="8">The sequence shown here is derived from an EMBL/GenBank/DDBJ whole genome shotgun (WGS) entry which is preliminary data.</text>
</comment>
<gene>
    <name evidence="8" type="ORF">MATL_G00122020</name>
</gene>
<sequence>MKMAKLSIQMELSLILIISTLMATSAQKPLYLITAPNIIQLGVDETVAVQVHEATKPVTVTLFFKHQTADMTISKQETVVLNAANNYQAVVKLKVDPTLYKKAREKKRQKESSTHYVQLVAESPDLHGTKIQNITLSTRKGYIFIQTNKPIYNPGENANFRVFTLDNYMMPKDEAIALRIFNSKGLMIYKRTAQSKQILEDHVAIPDVEQAGHWKIVASFLNSHSQTASNTTSEFEVREYVLPSFEVKIEPVRPYYVLKEESFDFNVSARYTYGKGVHGIAYVRFAVIDEQGNKTFLPGIEVQTAIRDGSAALTLLTKDLREQAQNRSINLDNCRLYIAVTALETASGELEEAESSTVKIVTTPYTIDLSKTKQYFTPEGMFSILATTTFPDGTPAPHPRMRATVRVNELAEESIVLQGSGNQAGDAVLTFKVPQQANSLHIKVFAEGEDQDVILSEAHMTATATSSQSGSYLSVEVPHLILGQGQEMTVTFRDITAPGSERPSHIYYMILSKGKVVQVNRVPRTDVTSVSLPFSHNLVPAFRVVAYYYTNHQGAPEIVADSVWVDVQDVCKGQLEVLPFQSEYTPGSKIDVMVRADKGMVALAAVDTAVYIVNKQNKLTAQKMFDYMNSYDLGCSIGGGENHESVFKDAGLTYLGSIFMQAKTDYTCDGKKSRTKRSYTHFQEFSAIVNRYNPRTAERKCCNDGAKLNMRLSCEQRHAKTLHQSAECRAAFLRCCKDAAALREKIRRSKKKYSLARSESDEEEDAIDETNIKLRSYFPQTWMWESVNVGTAGLVRHAVTLPDSITTWEVQAIGMSKTNGFCIAEPKPLKVFQDFFVSIKLPYSVKRNEQLEVKAVVYNYGTELLQVTVKMNSVDGLCSAGGDKDKQVVSVPGNSAVPVYFVVVPLIIGEIPIQVTAYTSEKAADRIEKKLKVVGEGELASVHQEHNINGRNAKQLNIIIPAPPDAVPDGESNTLMSIKGGVMGQSAENCLNLEGVEKLISLPTGCAEQTMTKMSPAVRATLYLDATNQWLNLNPKRRDEAKDMIQKGYNRILSHKNGDGSYGAFSNAARSVWLTAFVAKELTRCREIITVQDSYIQESISYLMSKQHATGAFSDPNPFYSGHLQGSGGGVDGEASLTAFVLVTMHHTLPVYALGEGTEVRMAMVKAQQYLGQKLGSLKRPFAIAITAYALSLSMPQSPTAKLAHAKLREIAICDRDKETCHWGDDENPGGEKKAHSVTQANSGSVEMTAYALLEALLGEDRSYSTSIARWLTEQRQYGGGFRSTQDTVVALEALSEYSIQDNDVQDLDLNVEVCLERGRRERLLITKNNALTQPSIQVTGGSIVSVNTLGVGKGTLSLVHTYRTMKRADSYCDYFHLNISLEGEVQYEKRLDELELDDYYNYETGEAGEAGEAQEEPLSRVEWFDLRTRRKRHAPEIPRRESTLVYTVCLRTNGMNSTGMAIVDISLLSGLEPNMQDLEDHVKGTEKYIDHYDLGPNKVYLYFNKITDSMECVTFRATQITPIGLVQPAGAVIYDYYNPERRCSVFYSAPQKSNMISKLCSEDVCACAEGGCPKTIVTFSKNMGADTRNSYACFSPIVDYVYLVKVLKQTDDGVFTYYTMLVTKVLQIHKDNAIMRNAVREMIVRKSCSFNMKLNKDYLMMGRKSTITHTTDDNQQPRYILNNDMWIEEIPEEGKCKATKNRRACQLLKDFIQQYELNQCAL</sequence>
<dbReference type="Pfam" id="PF07703">
    <property type="entry name" value="A2M_BRD"/>
    <property type="match status" value="1"/>
</dbReference>
<dbReference type="Pfam" id="PF01835">
    <property type="entry name" value="MG2"/>
    <property type="match status" value="1"/>
</dbReference>
<evidence type="ECO:0000256" key="2">
    <source>
        <dbReference type="ARBA" id="ARBA00022525"/>
    </source>
</evidence>
<protein>
    <recommendedName>
        <fullName evidence="10">C4a anaphylatoxin</fullName>
    </recommendedName>
</protein>
<dbReference type="SUPFAM" id="SSF47686">
    <property type="entry name" value="Anaphylotoxins (complement system)"/>
    <property type="match status" value="1"/>
</dbReference>
<dbReference type="SMART" id="SM01359">
    <property type="entry name" value="A2M_N_2"/>
    <property type="match status" value="1"/>
</dbReference>
<dbReference type="InterPro" id="IPR008993">
    <property type="entry name" value="TIMP-like_OB-fold"/>
</dbReference>
<dbReference type="Pfam" id="PF00207">
    <property type="entry name" value="A2M"/>
    <property type="match status" value="1"/>
</dbReference>
<dbReference type="FunFam" id="2.60.40.1940:FF:000001">
    <property type="entry name" value="Complement component C3"/>
    <property type="match status" value="1"/>
</dbReference>
<dbReference type="FunFam" id="2.40.50.120:FF:000013">
    <property type="entry name" value="Complement C3"/>
    <property type="match status" value="1"/>
</dbReference>
<dbReference type="Pfam" id="PF17791">
    <property type="entry name" value="MG3"/>
    <property type="match status" value="1"/>
</dbReference>
<dbReference type="InterPro" id="IPR041425">
    <property type="entry name" value="C3/4/5_MG1"/>
</dbReference>
<dbReference type="Pfam" id="PF17790">
    <property type="entry name" value="MG1"/>
    <property type="match status" value="1"/>
</dbReference>
<evidence type="ECO:0000256" key="1">
    <source>
        <dbReference type="ARBA" id="ARBA00004613"/>
    </source>
</evidence>
<dbReference type="InterPro" id="IPR001134">
    <property type="entry name" value="Netrin_domain"/>
</dbReference>
<dbReference type="Gene3D" id="1.20.91.20">
    <property type="entry name" value="Anaphylotoxins (complement system)"/>
    <property type="match status" value="1"/>
</dbReference>
<evidence type="ECO:0000256" key="3">
    <source>
        <dbReference type="ARBA" id="ARBA00022966"/>
    </source>
</evidence>
<evidence type="ECO:0000256" key="5">
    <source>
        <dbReference type="SAM" id="SignalP"/>
    </source>
</evidence>
<dbReference type="InterPro" id="IPR013783">
    <property type="entry name" value="Ig-like_fold"/>
</dbReference>
<evidence type="ECO:0008006" key="10">
    <source>
        <dbReference type="Google" id="ProtNLM"/>
    </source>
</evidence>
<dbReference type="InterPro" id="IPR011625">
    <property type="entry name" value="A2M_N_BRD"/>
</dbReference>
<dbReference type="SMART" id="SM01360">
    <property type="entry name" value="A2M"/>
    <property type="match status" value="1"/>
</dbReference>
<dbReference type="Proteomes" id="UP001046870">
    <property type="component" value="Chromosome 9"/>
</dbReference>
<dbReference type="Gene3D" id="2.60.120.1540">
    <property type="match status" value="1"/>
</dbReference>
<keyword evidence="9" id="KW-1185">Reference proteome</keyword>